<evidence type="ECO:0000256" key="1">
    <source>
        <dbReference type="ARBA" id="ARBA00008812"/>
    </source>
</evidence>
<dbReference type="Gene3D" id="2.40.128.110">
    <property type="entry name" value="Lipid/polyisoprenoid-binding, YceI-like"/>
    <property type="match status" value="1"/>
</dbReference>
<keyword evidence="4" id="KW-1185">Reference proteome</keyword>
<name>A0A1H8YJ38_9PSEU</name>
<accession>A0A1H8YJ38</accession>
<dbReference type="SMART" id="SM00867">
    <property type="entry name" value="YceI"/>
    <property type="match status" value="1"/>
</dbReference>
<dbReference type="PANTHER" id="PTHR34406">
    <property type="entry name" value="PROTEIN YCEI"/>
    <property type="match status" value="1"/>
</dbReference>
<evidence type="ECO:0000259" key="2">
    <source>
        <dbReference type="SMART" id="SM00867"/>
    </source>
</evidence>
<dbReference type="OrthoDB" id="9811006at2"/>
<dbReference type="InterPro" id="IPR036761">
    <property type="entry name" value="TTHA0802/YceI-like_sf"/>
</dbReference>
<dbReference type="Proteomes" id="UP000198582">
    <property type="component" value="Unassembled WGS sequence"/>
</dbReference>
<dbReference type="PANTHER" id="PTHR34406:SF1">
    <property type="entry name" value="PROTEIN YCEI"/>
    <property type="match status" value="1"/>
</dbReference>
<proteinExistence type="inferred from homology"/>
<dbReference type="Pfam" id="PF13620">
    <property type="entry name" value="CarboxypepD_reg"/>
    <property type="match status" value="1"/>
</dbReference>
<dbReference type="InterPro" id="IPR007372">
    <property type="entry name" value="Lipid/polyisoprenoid-bd_YceI"/>
</dbReference>
<reference evidence="3 4" key="1">
    <citation type="submission" date="2016-10" db="EMBL/GenBank/DDBJ databases">
        <authorList>
            <person name="de Groot N.N."/>
        </authorList>
    </citation>
    <scope>NUCLEOTIDE SEQUENCE [LARGE SCALE GENOMIC DNA]</scope>
    <source>
        <strain evidence="3 4">DSM 44993</strain>
    </source>
</reference>
<feature type="domain" description="Lipid/polyisoprenoid-binding YceI-like" evidence="2">
    <location>
        <begin position="98"/>
        <end position="266"/>
    </location>
</feature>
<dbReference type="Gene3D" id="2.60.40.1120">
    <property type="entry name" value="Carboxypeptidase-like, regulatory domain"/>
    <property type="match status" value="1"/>
</dbReference>
<dbReference type="SUPFAM" id="SSF49478">
    <property type="entry name" value="Cna protein B-type domain"/>
    <property type="match status" value="1"/>
</dbReference>
<dbReference type="EMBL" id="FOEF01000019">
    <property type="protein sequence ID" value="SEP52180.1"/>
    <property type="molecule type" value="Genomic_DNA"/>
</dbReference>
<dbReference type="Pfam" id="PF04264">
    <property type="entry name" value="YceI"/>
    <property type="match status" value="1"/>
</dbReference>
<protein>
    <submittedName>
        <fullName evidence="3">Polyisoprenoid-binding protein YceI</fullName>
    </submittedName>
</protein>
<comment type="similarity">
    <text evidence="1">Belongs to the UPF0312 family.</text>
</comment>
<dbReference type="STRING" id="394193.SAMN04489732_11962"/>
<organism evidence="3 4">
    <name type="scientific">Amycolatopsis saalfeldensis</name>
    <dbReference type="NCBI Taxonomy" id="394193"/>
    <lineage>
        <taxon>Bacteria</taxon>
        <taxon>Bacillati</taxon>
        <taxon>Actinomycetota</taxon>
        <taxon>Actinomycetes</taxon>
        <taxon>Pseudonocardiales</taxon>
        <taxon>Pseudonocardiaceae</taxon>
        <taxon>Amycolatopsis</taxon>
    </lineage>
</organism>
<gene>
    <name evidence="3" type="ORF">SAMN04489732_11962</name>
</gene>
<dbReference type="RefSeq" id="WP_091625053.1">
    <property type="nucleotide sequence ID" value="NZ_FOEF01000019.1"/>
</dbReference>
<evidence type="ECO:0000313" key="4">
    <source>
        <dbReference type="Proteomes" id="UP000198582"/>
    </source>
</evidence>
<sequence>MSGGLRAQLRANGGWPVENAVLTVTDLNGRQVARQVTDAKGAVATEPLPPGVYTAVITAPGYNPMARTVQVGSDGAGLLGDISLAPVAEAVALPPAGPWMIDPVHSSVVATARHMGIASIKVRFPDVVGRIEIGRPVERSSVQAEIKAASIESGIKMRDDHLRSAEFLDVDAHPVIGFRSTGLSQRGTDTWVLAGDLTLHGEHRQVELDLRYNGHGPDPWGGVRASFHAETQLHRNDFSINYSAMVRAGVAVIGTTVKVELDIEAVQGESLPQF</sequence>
<dbReference type="SUPFAM" id="SSF101874">
    <property type="entry name" value="YceI-like"/>
    <property type="match status" value="1"/>
</dbReference>
<evidence type="ECO:0000313" key="3">
    <source>
        <dbReference type="EMBL" id="SEP52180.1"/>
    </source>
</evidence>
<dbReference type="AlphaFoldDB" id="A0A1H8YJ38"/>